<evidence type="ECO:0000313" key="1">
    <source>
        <dbReference type="EMBL" id="MBC3846795.1"/>
    </source>
</evidence>
<keyword evidence="2" id="KW-1185">Reference proteome</keyword>
<dbReference type="RefSeq" id="WP_186845901.1">
    <property type="nucleotide sequence ID" value="NZ_JACOME010000002.1"/>
</dbReference>
<protein>
    <submittedName>
        <fullName evidence="1">Uncharacterized protein</fullName>
    </submittedName>
</protein>
<dbReference type="Proteomes" id="UP000607435">
    <property type="component" value="Unassembled WGS sequence"/>
</dbReference>
<accession>A0ABR6Y256</accession>
<comment type="caution">
    <text evidence="1">The sequence shown here is derived from an EMBL/GenBank/DDBJ whole genome shotgun (WGS) entry which is preliminary data.</text>
</comment>
<name>A0ABR6Y256_9FLAO</name>
<evidence type="ECO:0000313" key="2">
    <source>
        <dbReference type="Proteomes" id="UP000607435"/>
    </source>
</evidence>
<reference evidence="1 2" key="1">
    <citation type="submission" date="2020-08" db="EMBL/GenBank/DDBJ databases">
        <title>Winogradskyella ouciana sp. nov., isolated from the hadal seawater of the Mariana Trench.</title>
        <authorList>
            <person name="He X."/>
        </authorList>
    </citation>
    <scope>NUCLEOTIDE SEQUENCE [LARGE SCALE GENOMIC DNA]</scope>
    <source>
        <strain evidence="1 2">KCTC 22026</strain>
    </source>
</reference>
<gene>
    <name evidence="1" type="ORF">H6H04_10425</name>
</gene>
<proteinExistence type="predicted"/>
<organism evidence="1 2">
    <name type="scientific">Winogradskyella echinorum</name>
    <dbReference type="NCBI Taxonomy" id="538189"/>
    <lineage>
        <taxon>Bacteria</taxon>
        <taxon>Pseudomonadati</taxon>
        <taxon>Bacteroidota</taxon>
        <taxon>Flavobacteriia</taxon>
        <taxon>Flavobacteriales</taxon>
        <taxon>Flavobacteriaceae</taxon>
        <taxon>Winogradskyella</taxon>
    </lineage>
</organism>
<dbReference type="EMBL" id="JACOME010000002">
    <property type="protein sequence ID" value="MBC3846795.1"/>
    <property type="molecule type" value="Genomic_DNA"/>
</dbReference>
<sequence>MISPFYRNLKNAIRIHIFKTNIETKLDVDMLQLLFSSNRSIINWSVDLEDIDNVLRIEASKNLSENEIITQLNLIGFSCEELD</sequence>